<evidence type="ECO:0000313" key="2">
    <source>
        <dbReference type="Proteomes" id="UP001333102"/>
    </source>
</evidence>
<name>A0ABZ1BPH7_9FIRM</name>
<accession>A0ABZ1BPH7</accession>
<dbReference type="Proteomes" id="UP001333102">
    <property type="component" value="Chromosome"/>
</dbReference>
<proteinExistence type="predicted"/>
<protein>
    <submittedName>
        <fullName evidence="1">Uncharacterized protein</fullName>
    </submittedName>
</protein>
<evidence type="ECO:0000313" key="1">
    <source>
        <dbReference type="EMBL" id="WRP14741.1"/>
    </source>
</evidence>
<organism evidence="1 2">
    <name type="scientific">Geochorda subterranea</name>
    <dbReference type="NCBI Taxonomy" id="3109564"/>
    <lineage>
        <taxon>Bacteria</taxon>
        <taxon>Bacillati</taxon>
        <taxon>Bacillota</taxon>
        <taxon>Limnochordia</taxon>
        <taxon>Limnochordales</taxon>
        <taxon>Geochordaceae</taxon>
        <taxon>Geochorda</taxon>
    </lineage>
</organism>
<gene>
    <name evidence="1" type="ORF">VLY81_00795</name>
</gene>
<dbReference type="EMBL" id="CP141614">
    <property type="protein sequence ID" value="WRP14741.1"/>
    <property type="molecule type" value="Genomic_DNA"/>
</dbReference>
<reference evidence="2" key="1">
    <citation type="submission" date="2023-12" db="EMBL/GenBank/DDBJ databases">
        <title>Novel isolates from deep terrestrial aquifers shed light on the physiology and ecology of the class Limnochordia.</title>
        <authorList>
            <person name="Karnachuk O.V."/>
            <person name="Lukina A.P."/>
            <person name="Avakyan M.R."/>
            <person name="Kadnikov V."/>
            <person name="Begmatov S."/>
            <person name="Beletsky A.V."/>
            <person name="Mardanov A.V."/>
            <person name="Ravin N.V."/>
        </authorList>
    </citation>
    <scope>NUCLEOTIDE SEQUENCE [LARGE SCALE GENOMIC DNA]</scope>
    <source>
        <strain evidence="2">LN</strain>
    </source>
</reference>
<sequence>MARRATSLAWRGLVAFGLLWGALGVASPAPPASAQGLSLPPYEVPIGALAVADYWAIGEVSLEEAGRAVSVRLLRLQVEGEPAQFSVELRLPPATPDGFEAVALVPESELDGLVQALASMAQLPRRAEGDGRDQVTMLYSPVPDLIVSLSRRPGGAQRAELYIQGESVALRADRGLAQLRDLLVRSQGRIRDLRQRS</sequence>
<dbReference type="RefSeq" id="WP_324669113.1">
    <property type="nucleotide sequence ID" value="NZ_CP141614.1"/>
</dbReference>
<keyword evidence="2" id="KW-1185">Reference proteome</keyword>